<dbReference type="KEGG" id="sfeu:IM697_04430"/>
<organism evidence="1 2">
    <name type="scientific">Streptomyces ferrugineus</name>
    <dbReference type="NCBI Taxonomy" id="1413221"/>
    <lineage>
        <taxon>Bacteria</taxon>
        <taxon>Bacillati</taxon>
        <taxon>Actinomycetota</taxon>
        <taxon>Actinomycetes</taxon>
        <taxon>Kitasatosporales</taxon>
        <taxon>Streptomycetaceae</taxon>
        <taxon>Streptomyces</taxon>
    </lineage>
</organism>
<name>A0A7M2SMU3_9ACTN</name>
<dbReference type="EMBL" id="CP063373">
    <property type="protein sequence ID" value="QOV37677.1"/>
    <property type="molecule type" value="Genomic_DNA"/>
</dbReference>
<keyword evidence="2" id="KW-1185">Reference proteome</keyword>
<reference evidence="1 2" key="1">
    <citation type="submission" date="2020-10" db="EMBL/GenBank/DDBJ databases">
        <title>Streptomyces ferrugineus complate genome analysis.</title>
        <authorList>
            <person name="Anwar N."/>
        </authorList>
    </citation>
    <scope>NUCLEOTIDE SEQUENCE [LARGE SCALE GENOMIC DNA]</scope>
    <source>
        <strain evidence="1 2">CCTCC AA2014009</strain>
    </source>
</reference>
<sequence length="82" mass="8719">MKLRHVRVEAANTSGITTYTYEFGVVFEDPEGAPVRTSSSAIPYVSPDTTETLDVAAFYVPGAGESTTGVTCALDDVTREAQ</sequence>
<dbReference type="AlphaFoldDB" id="A0A7M2SMU3"/>
<proteinExistence type="predicted"/>
<accession>A0A7M2SMU3</accession>
<dbReference type="Proteomes" id="UP000594205">
    <property type="component" value="Chromosome"/>
</dbReference>
<protein>
    <submittedName>
        <fullName evidence="1">Uncharacterized protein</fullName>
    </submittedName>
</protein>
<evidence type="ECO:0000313" key="2">
    <source>
        <dbReference type="Proteomes" id="UP000594205"/>
    </source>
</evidence>
<evidence type="ECO:0000313" key="1">
    <source>
        <dbReference type="EMBL" id="QOV37677.1"/>
    </source>
</evidence>
<gene>
    <name evidence="1" type="ORF">IM697_04430</name>
</gene>
<dbReference type="RefSeq" id="WP_194044914.1">
    <property type="nucleotide sequence ID" value="NZ_CP063373.1"/>
</dbReference>